<evidence type="ECO:0000313" key="3">
    <source>
        <dbReference type="Proteomes" id="UP000675881"/>
    </source>
</evidence>
<evidence type="ECO:0000256" key="1">
    <source>
        <dbReference type="SAM" id="MobiDB-lite"/>
    </source>
</evidence>
<organism evidence="2 3">
    <name type="scientific">Lepeophtheirus salmonis</name>
    <name type="common">Salmon louse</name>
    <name type="synonym">Caligus salmonis</name>
    <dbReference type="NCBI Taxonomy" id="72036"/>
    <lineage>
        <taxon>Eukaryota</taxon>
        <taxon>Metazoa</taxon>
        <taxon>Ecdysozoa</taxon>
        <taxon>Arthropoda</taxon>
        <taxon>Crustacea</taxon>
        <taxon>Multicrustacea</taxon>
        <taxon>Hexanauplia</taxon>
        <taxon>Copepoda</taxon>
        <taxon>Siphonostomatoida</taxon>
        <taxon>Caligidae</taxon>
        <taxon>Lepeophtheirus</taxon>
    </lineage>
</organism>
<dbReference type="Pfam" id="PF02198">
    <property type="entry name" value="SAM_PNT"/>
    <property type="match status" value="1"/>
</dbReference>
<gene>
    <name evidence="2" type="ORF">LSAA_12168</name>
</gene>
<dbReference type="SMART" id="SM00251">
    <property type="entry name" value="SAM_PNT"/>
    <property type="match status" value="1"/>
</dbReference>
<dbReference type="OrthoDB" id="5961210at2759"/>
<feature type="compositionally biased region" description="Low complexity" evidence="1">
    <location>
        <begin position="295"/>
        <end position="307"/>
    </location>
</feature>
<sequence>MFHNPFDQRASGGVIPYGQFPSTPTSVQGTHLGNLSSFQYHSNRLDLLSDRTDFEFDLNLLDCEVPSLEITDPLPTLNLDCQVPSPSGSYDHYSSSSDMMSPMMFSPGSTSSISSTTSAIKSSPIKSRPNPYQRVFSSLDSPQLQASVNVKIEPINQMKNDTPLLRQYLIQERIPVVDEDVKIEPVISMAVEQVKRDIQATCNLLCIGHDPCLWSKEDVARWIQWTMQHYGILAENPFDCDGSDLVKLTENDFLLRLPEGGDLLYAQMDIWRSSAEYNRSEMEQILPPPEQFVHSSGNEGYSSSSSSIKKRVKI</sequence>
<name>A0A7R8HB09_LEPSM</name>
<evidence type="ECO:0000313" key="2">
    <source>
        <dbReference type="EMBL" id="CAF2979035.1"/>
    </source>
</evidence>
<dbReference type="Gene3D" id="1.10.150.50">
    <property type="entry name" value="Transcription Factor, Ets-1"/>
    <property type="match status" value="1"/>
</dbReference>
<dbReference type="EMBL" id="HG994585">
    <property type="protein sequence ID" value="CAF2979035.1"/>
    <property type="molecule type" value="Genomic_DNA"/>
</dbReference>
<proteinExistence type="predicted"/>
<keyword evidence="3" id="KW-1185">Reference proteome</keyword>
<accession>A0A7R8HB09</accession>
<dbReference type="PROSITE" id="PS51433">
    <property type="entry name" value="PNT"/>
    <property type="match status" value="1"/>
</dbReference>
<dbReference type="InterPro" id="IPR013761">
    <property type="entry name" value="SAM/pointed_sf"/>
</dbReference>
<dbReference type="Proteomes" id="UP000675881">
    <property type="component" value="Chromosome 6"/>
</dbReference>
<dbReference type="AlphaFoldDB" id="A0A7R8HB09"/>
<dbReference type="GO" id="GO:0043565">
    <property type="term" value="F:sequence-specific DNA binding"/>
    <property type="evidence" value="ECO:0007669"/>
    <property type="project" value="InterPro"/>
</dbReference>
<feature type="region of interest" description="Disordered" evidence="1">
    <location>
        <begin position="289"/>
        <end position="314"/>
    </location>
</feature>
<protein>
    <submittedName>
        <fullName evidence="2">SPDEF</fullName>
    </submittedName>
</protein>
<reference evidence="2" key="1">
    <citation type="submission" date="2021-02" db="EMBL/GenBank/DDBJ databases">
        <authorList>
            <person name="Bekaert M."/>
        </authorList>
    </citation>
    <scope>NUCLEOTIDE SEQUENCE</scope>
    <source>
        <strain evidence="2">IoA-00</strain>
    </source>
</reference>
<dbReference type="InterPro" id="IPR003118">
    <property type="entry name" value="Pointed_dom"/>
</dbReference>
<dbReference type="SUPFAM" id="SSF47769">
    <property type="entry name" value="SAM/Pointed domain"/>
    <property type="match status" value="1"/>
</dbReference>